<reference evidence="2 3" key="1">
    <citation type="submission" date="2019-04" db="EMBL/GenBank/DDBJ databases">
        <title>Friends and foes A comparative genomics studyof 23 Aspergillus species from section Flavi.</title>
        <authorList>
            <consortium name="DOE Joint Genome Institute"/>
            <person name="Kjaerbolling I."/>
            <person name="Vesth T."/>
            <person name="Frisvad J.C."/>
            <person name="Nybo J.L."/>
            <person name="Theobald S."/>
            <person name="Kildgaard S."/>
            <person name="Isbrandt T."/>
            <person name="Kuo A."/>
            <person name="Sato A."/>
            <person name="Lyhne E.K."/>
            <person name="Kogle M.E."/>
            <person name="Wiebenga A."/>
            <person name="Kun R.S."/>
            <person name="Lubbers R.J."/>
            <person name="Makela M.R."/>
            <person name="Barry K."/>
            <person name="Chovatia M."/>
            <person name="Clum A."/>
            <person name="Daum C."/>
            <person name="Haridas S."/>
            <person name="He G."/>
            <person name="LaButti K."/>
            <person name="Lipzen A."/>
            <person name="Mondo S."/>
            <person name="Riley R."/>
            <person name="Salamov A."/>
            <person name="Simmons B.A."/>
            <person name="Magnuson J.K."/>
            <person name="Henrissat B."/>
            <person name="Mortensen U.H."/>
            <person name="Larsen T.O."/>
            <person name="Devries R.P."/>
            <person name="Grigoriev I.V."/>
            <person name="Machida M."/>
            <person name="Baker S.E."/>
            <person name="Andersen M.R."/>
        </authorList>
    </citation>
    <scope>NUCLEOTIDE SEQUENCE [LARGE SCALE GENOMIC DNA]</scope>
    <source>
        <strain evidence="2 3">IBT 29228</strain>
    </source>
</reference>
<feature type="compositionally biased region" description="Basic and acidic residues" evidence="1">
    <location>
        <begin position="47"/>
        <end position="69"/>
    </location>
</feature>
<keyword evidence="3" id="KW-1185">Reference proteome</keyword>
<protein>
    <submittedName>
        <fullName evidence="2">Uncharacterized protein</fullName>
    </submittedName>
</protein>
<sequence>MSTGYLRMASHHLENLDIRCELCRTKYSKAWYPGCKSTSSFVCRPCGDTKGRDPHRTDFGDRSNSEPRPGELTYRQSRRGLASTALKRKFFDYMKRAHGIDKSVVAVVEAKQLEDALGL</sequence>
<dbReference type="Proteomes" id="UP000326198">
    <property type="component" value="Unassembled WGS sequence"/>
</dbReference>
<name>A0A5N7AUX0_9EURO</name>
<evidence type="ECO:0000313" key="3">
    <source>
        <dbReference type="Proteomes" id="UP000326198"/>
    </source>
</evidence>
<dbReference type="EMBL" id="ML736308">
    <property type="protein sequence ID" value="KAE8373644.1"/>
    <property type="molecule type" value="Genomic_DNA"/>
</dbReference>
<evidence type="ECO:0000256" key="1">
    <source>
        <dbReference type="SAM" id="MobiDB-lite"/>
    </source>
</evidence>
<accession>A0A5N7AUX0</accession>
<dbReference type="OrthoDB" id="10362433at2759"/>
<organism evidence="2 3">
    <name type="scientific">Aspergillus bertholletiae</name>
    <dbReference type="NCBI Taxonomy" id="1226010"/>
    <lineage>
        <taxon>Eukaryota</taxon>
        <taxon>Fungi</taxon>
        <taxon>Dikarya</taxon>
        <taxon>Ascomycota</taxon>
        <taxon>Pezizomycotina</taxon>
        <taxon>Eurotiomycetes</taxon>
        <taxon>Eurotiomycetidae</taxon>
        <taxon>Eurotiales</taxon>
        <taxon>Aspergillaceae</taxon>
        <taxon>Aspergillus</taxon>
        <taxon>Aspergillus subgen. Circumdati</taxon>
    </lineage>
</organism>
<dbReference type="AlphaFoldDB" id="A0A5N7AUX0"/>
<gene>
    <name evidence="2" type="ORF">BDV26DRAFT_296758</name>
</gene>
<feature type="region of interest" description="Disordered" evidence="1">
    <location>
        <begin position="45"/>
        <end position="76"/>
    </location>
</feature>
<proteinExistence type="predicted"/>
<evidence type="ECO:0000313" key="2">
    <source>
        <dbReference type="EMBL" id="KAE8373644.1"/>
    </source>
</evidence>